<evidence type="ECO:0000313" key="3">
    <source>
        <dbReference type="Proteomes" id="UP000027946"/>
    </source>
</evidence>
<dbReference type="EMBL" id="JJMM01000011">
    <property type="protein sequence ID" value="KDR95065.1"/>
    <property type="molecule type" value="Genomic_DNA"/>
</dbReference>
<dbReference type="eggNOG" id="COG2963">
    <property type="taxonomic scope" value="Bacteria"/>
</dbReference>
<keyword evidence="3" id="KW-1185">Reference proteome</keyword>
<dbReference type="InterPro" id="IPR002514">
    <property type="entry name" value="Transposase_8"/>
</dbReference>
<sequence length="91" mass="10720">MTKKRKNWTPEEKSRIVLEVLREESTLIEIANKYGSSQQLISRWKSEFLTNMATVFDKKTNTVKKLKQEHEAEKEVLVNKIGQLTLDVDWL</sequence>
<dbReference type="Pfam" id="PF01527">
    <property type="entry name" value="HTH_Tnp_1"/>
    <property type="match status" value="1"/>
</dbReference>
<dbReference type="GO" id="GO:0004803">
    <property type="term" value="F:transposase activity"/>
    <property type="evidence" value="ECO:0007669"/>
    <property type="project" value="InterPro"/>
</dbReference>
<protein>
    <recommendedName>
        <fullName evidence="4">Transposase</fullName>
    </recommendedName>
</protein>
<dbReference type="RefSeq" id="WP_038264970.1">
    <property type="nucleotide sequence ID" value="NZ_FSRH01000002.1"/>
</dbReference>
<evidence type="ECO:0000313" key="2">
    <source>
        <dbReference type="EMBL" id="KDR95065.1"/>
    </source>
</evidence>
<dbReference type="OrthoDB" id="9775203at2"/>
<name>A0A069RFV2_PEPLI</name>
<gene>
    <name evidence="2" type="ORF">CLIT_11c00940</name>
</gene>
<proteinExistence type="predicted"/>
<feature type="coiled-coil region" evidence="1">
    <location>
        <begin position="56"/>
        <end position="87"/>
    </location>
</feature>
<dbReference type="AlphaFoldDB" id="A0A069RFV2"/>
<dbReference type="InterPro" id="IPR036388">
    <property type="entry name" value="WH-like_DNA-bd_sf"/>
</dbReference>
<dbReference type="InterPro" id="IPR010921">
    <property type="entry name" value="Trp_repressor/repl_initiator"/>
</dbReference>
<evidence type="ECO:0000256" key="1">
    <source>
        <dbReference type="SAM" id="Coils"/>
    </source>
</evidence>
<dbReference type="GO" id="GO:0006313">
    <property type="term" value="P:DNA transposition"/>
    <property type="evidence" value="ECO:0007669"/>
    <property type="project" value="InterPro"/>
</dbReference>
<dbReference type="Gene3D" id="1.10.10.10">
    <property type="entry name" value="Winged helix-like DNA-binding domain superfamily/Winged helix DNA-binding domain"/>
    <property type="match status" value="1"/>
</dbReference>
<comment type="caution">
    <text evidence="2">The sequence shown here is derived from an EMBL/GenBank/DDBJ whole genome shotgun (WGS) entry which is preliminary data.</text>
</comment>
<reference evidence="2 3" key="1">
    <citation type="submission" date="2014-03" db="EMBL/GenBank/DDBJ databases">
        <title>Genome sequence of Clostridium litorale W6, DSM 5388.</title>
        <authorList>
            <person name="Poehlein A."/>
            <person name="Jagirdar A."/>
            <person name="Khonsari B."/>
            <person name="Chibani C.M."/>
            <person name="Gutierrez Gutierrez D.A."/>
            <person name="Davydova E."/>
            <person name="Alghaithi H.S."/>
            <person name="Nair K.P."/>
            <person name="Dhamotharan K."/>
            <person name="Chandran L."/>
            <person name="G W."/>
            <person name="Daniel R."/>
        </authorList>
    </citation>
    <scope>NUCLEOTIDE SEQUENCE [LARGE SCALE GENOMIC DNA]</scope>
    <source>
        <strain evidence="2 3">W6</strain>
    </source>
</reference>
<dbReference type="GO" id="GO:0043565">
    <property type="term" value="F:sequence-specific DNA binding"/>
    <property type="evidence" value="ECO:0007669"/>
    <property type="project" value="InterPro"/>
</dbReference>
<keyword evidence="1" id="KW-0175">Coiled coil</keyword>
<dbReference type="Proteomes" id="UP000027946">
    <property type="component" value="Unassembled WGS sequence"/>
</dbReference>
<evidence type="ECO:0008006" key="4">
    <source>
        <dbReference type="Google" id="ProtNLM"/>
    </source>
</evidence>
<accession>A0A069RFV2</accession>
<dbReference type="SUPFAM" id="SSF48295">
    <property type="entry name" value="TrpR-like"/>
    <property type="match status" value="1"/>
</dbReference>
<organism evidence="2 3">
    <name type="scientific">Peptoclostridium litorale DSM 5388</name>
    <dbReference type="NCBI Taxonomy" id="1121324"/>
    <lineage>
        <taxon>Bacteria</taxon>
        <taxon>Bacillati</taxon>
        <taxon>Bacillota</taxon>
        <taxon>Clostridia</taxon>
        <taxon>Peptostreptococcales</taxon>
        <taxon>Peptoclostridiaceae</taxon>
        <taxon>Peptoclostridium</taxon>
    </lineage>
</organism>